<evidence type="ECO:0000313" key="3">
    <source>
        <dbReference type="EMBL" id="RHD06933.1"/>
    </source>
</evidence>
<protein>
    <submittedName>
        <fullName evidence="2">Prepilin-type N-terminal cleavage/methylation domain-containing protein</fullName>
    </submittedName>
</protein>
<evidence type="ECO:0000313" key="5">
    <source>
        <dbReference type="Proteomes" id="UP000284794"/>
    </source>
</evidence>
<dbReference type="Pfam" id="PF07963">
    <property type="entry name" value="N_methyl"/>
    <property type="match status" value="1"/>
</dbReference>
<evidence type="ECO:0000313" key="7">
    <source>
        <dbReference type="Proteomes" id="UP000285844"/>
    </source>
</evidence>
<sequence length="244" mass="27426">MNLSYGIRPEKLRHRTSLLIWSGVMKKDNKGFSLVELLIAIAISSIVLMALVMLITQAVRSYTKQTALAQIQSDADISLNQMSKNILEATEIKIEKLNGDVTIYTNKVIEKKNSTEVGIEWGYYYESATQQLWYINSDKSEMSLVCDNVTSFDVRISKDSIELDTATIKSIDRNPQIVISLGLQRMNEKRIVSRTFSTRNQLNDNITLGKSVTSVEGDKEDVVNTLKVGNTLSAAQIIDYFTDN</sequence>
<evidence type="ECO:0000313" key="2">
    <source>
        <dbReference type="EMBL" id="RHC11963.1"/>
    </source>
</evidence>
<dbReference type="EMBL" id="QROY01000015">
    <property type="protein sequence ID" value="RHL65516.1"/>
    <property type="molecule type" value="Genomic_DNA"/>
</dbReference>
<dbReference type="Proteomes" id="UP000285201">
    <property type="component" value="Unassembled WGS sequence"/>
</dbReference>
<dbReference type="NCBIfam" id="TIGR02532">
    <property type="entry name" value="IV_pilin_GFxxxE"/>
    <property type="match status" value="1"/>
</dbReference>
<dbReference type="EMBL" id="QSHM01000015">
    <property type="protein sequence ID" value="RHC11963.1"/>
    <property type="molecule type" value="Genomic_DNA"/>
</dbReference>
<dbReference type="EMBL" id="QSIS01000016">
    <property type="protein sequence ID" value="RHD06933.1"/>
    <property type="molecule type" value="Genomic_DNA"/>
</dbReference>
<feature type="transmembrane region" description="Helical" evidence="1">
    <location>
        <begin position="31"/>
        <end position="55"/>
    </location>
</feature>
<accession>A0A413YSC9</accession>
<evidence type="ECO:0000313" key="6">
    <source>
        <dbReference type="Proteomes" id="UP000285201"/>
    </source>
</evidence>
<evidence type="ECO:0000313" key="4">
    <source>
        <dbReference type="EMBL" id="RHL65516.1"/>
    </source>
</evidence>
<dbReference type="InterPro" id="IPR012902">
    <property type="entry name" value="N_methyl_site"/>
</dbReference>
<name>A0A413YSC9_9FIRM</name>
<reference evidence="5 6" key="1">
    <citation type="submission" date="2018-08" db="EMBL/GenBank/DDBJ databases">
        <title>A genome reference for cultivated species of the human gut microbiota.</title>
        <authorList>
            <person name="Zou Y."/>
            <person name="Xue W."/>
            <person name="Luo G."/>
        </authorList>
    </citation>
    <scope>NUCLEOTIDE SEQUENCE [LARGE SCALE GENOMIC DNA]</scope>
    <source>
        <strain evidence="4 6">AF36-7BH</strain>
        <strain evidence="3 5">AM32-2AC</strain>
        <strain evidence="2 7">AM37-3BH</strain>
    </source>
</reference>
<proteinExistence type="predicted"/>
<keyword evidence="1" id="KW-0472">Membrane</keyword>
<evidence type="ECO:0000256" key="1">
    <source>
        <dbReference type="SAM" id="Phobius"/>
    </source>
</evidence>
<dbReference type="AlphaFoldDB" id="A0A413YSC9"/>
<organism evidence="2 7">
    <name type="scientific">Lachnospira eligens</name>
    <dbReference type="NCBI Taxonomy" id="39485"/>
    <lineage>
        <taxon>Bacteria</taxon>
        <taxon>Bacillati</taxon>
        <taxon>Bacillota</taxon>
        <taxon>Clostridia</taxon>
        <taxon>Lachnospirales</taxon>
        <taxon>Lachnospiraceae</taxon>
        <taxon>Lachnospira</taxon>
    </lineage>
</organism>
<keyword evidence="1" id="KW-1133">Transmembrane helix</keyword>
<comment type="caution">
    <text evidence="2">The sequence shown here is derived from an EMBL/GenBank/DDBJ whole genome shotgun (WGS) entry which is preliminary data.</text>
</comment>
<dbReference type="Proteomes" id="UP000284794">
    <property type="component" value="Unassembled WGS sequence"/>
</dbReference>
<gene>
    <name evidence="4" type="ORF">DW007_13595</name>
    <name evidence="3" type="ORF">DW811_11230</name>
    <name evidence="2" type="ORF">DW858_11260</name>
</gene>
<dbReference type="Proteomes" id="UP000285844">
    <property type="component" value="Unassembled WGS sequence"/>
</dbReference>
<dbReference type="PROSITE" id="PS00409">
    <property type="entry name" value="PROKAR_NTER_METHYL"/>
    <property type="match status" value="1"/>
</dbReference>
<keyword evidence="1" id="KW-0812">Transmembrane</keyword>